<dbReference type="Proteomes" id="UP001153269">
    <property type="component" value="Unassembled WGS sequence"/>
</dbReference>
<protein>
    <submittedName>
        <fullName evidence="2">Uncharacterized protein</fullName>
    </submittedName>
</protein>
<evidence type="ECO:0000313" key="2">
    <source>
        <dbReference type="EMBL" id="CAB1434089.1"/>
    </source>
</evidence>
<accession>A0A9N7UKT8</accession>
<dbReference type="EMBL" id="CADEAL010001630">
    <property type="protein sequence ID" value="CAB1434089.1"/>
    <property type="molecule type" value="Genomic_DNA"/>
</dbReference>
<organism evidence="2 3">
    <name type="scientific">Pleuronectes platessa</name>
    <name type="common">European plaice</name>
    <dbReference type="NCBI Taxonomy" id="8262"/>
    <lineage>
        <taxon>Eukaryota</taxon>
        <taxon>Metazoa</taxon>
        <taxon>Chordata</taxon>
        <taxon>Craniata</taxon>
        <taxon>Vertebrata</taxon>
        <taxon>Euteleostomi</taxon>
        <taxon>Actinopterygii</taxon>
        <taxon>Neopterygii</taxon>
        <taxon>Teleostei</taxon>
        <taxon>Neoteleostei</taxon>
        <taxon>Acanthomorphata</taxon>
        <taxon>Carangaria</taxon>
        <taxon>Pleuronectiformes</taxon>
        <taxon>Pleuronectoidei</taxon>
        <taxon>Pleuronectidae</taxon>
        <taxon>Pleuronectes</taxon>
    </lineage>
</organism>
<feature type="region of interest" description="Disordered" evidence="1">
    <location>
        <begin position="48"/>
        <end position="67"/>
    </location>
</feature>
<dbReference type="AlphaFoldDB" id="A0A9N7UKT8"/>
<name>A0A9N7UKT8_PLEPL</name>
<reference evidence="2" key="1">
    <citation type="submission" date="2020-03" db="EMBL/GenBank/DDBJ databases">
        <authorList>
            <person name="Weist P."/>
        </authorList>
    </citation>
    <scope>NUCLEOTIDE SEQUENCE</scope>
</reference>
<proteinExistence type="predicted"/>
<sequence>MWTQEAFPPQPRSTKGLSVGRDLFSSRSRHSKPLHREPLKVLLSSRALLAGTSRRNSPTGKPRNRCSLNSLVRHSLPQRTSWQTWSVVSTALARLSRRSTSS</sequence>
<comment type="caution">
    <text evidence="2">The sequence shown here is derived from an EMBL/GenBank/DDBJ whole genome shotgun (WGS) entry which is preliminary data.</text>
</comment>
<keyword evidence="3" id="KW-1185">Reference proteome</keyword>
<feature type="region of interest" description="Disordered" evidence="1">
    <location>
        <begin position="1"/>
        <end position="37"/>
    </location>
</feature>
<evidence type="ECO:0000256" key="1">
    <source>
        <dbReference type="SAM" id="MobiDB-lite"/>
    </source>
</evidence>
<gene>
    <name evidence="2" type="ORF">PLEPLA_LOCUS22170</name>
</gene>
<evidence type="ECO:0000313" key="3">
    <source>
        <dbReference type="Proteomes" id="UP001153269"/>
    </source>
</evidence>